<gene>
    <name evidence="1" type="ORF">DDZ15_05315</name>
</gene>
<proteinExistence type="predicted"/>
<dbReference type="AlphaFoldDB" id="A0A316TVA9"/>
<sequence length="64" mass="6809">MKKAQSVVPVRIQVLTDAALRKPSVHSIAGAALSNFLSANNLQFIHVKSLSRELTPSGFAHAAI</sequence>
<dbReference type="EMBL" id="QGGB01000004">
    <property type="protein sequence ID" value="PWN07219.1"/>
    <property type="molecule type" value="Genomic_DNA"/>
</dbReference>
<reference evidence="1 2" key="1">
    <citation type="submission" date="2018-05" db="EMBL/GenBank/DDBJ databases">
        <title>Rhodohalobacter halophilus gen. nov., sp. nov., a moderately halophilic member of the family Balneolaceae.</title>
        <authorList>
            <person name="Liu Z.-W."/>
        </authorList>
    </citation>
    <scope>NUCLEOTIDE SEQUENCE [LARGE SCALE GENOMIC DNA]</scope>
    <source>
        <strain evidence="1 2">8A47</strain>
    </source>
</reference>
<comment type="caution">
    <text evidence="1">The sequence shown here is derived from an EMBL/GenBank/DDBJ whole genome shotgun (WGS) entry which is preliminary data.</text>
</comment>
<dbReference type="RefSeq" id="WP_109645870.1">
    <property type="nucleotide sequence ID" value="NZ_QGGB01000004.1"/>
</dbReference>
<name>A0A316TVA9_9BACT</name>
<protein>
    <submittedName>
        <fullName evidence="1">Uncharacterized protein</fullName>
    </submittedName>
</protein>
<accession>A0A316TVA9</accession>
<dbReference type="Proteomes" id="UP000245533">
    <property type="component" value="Unassembled WGS sequence"/>
</dbReference>
<keyword evidence="2" id="KW-1185">Reference proteome</keyword>
<organism evidence="1 2">
    <name type="scientific">Rhodohalobacter mucosus</name>
    <dbReference type="NCBI Taxonomy" id="2079485"/>
    <lineage>
        <taxon>Bacteria</taxon>
        <taxon>Pseudomonadati</taxon>
        <taxon>Balneolota</taxon>
        <taxon>Balneolia</taxon>
        <taxon>Balneolales</taxon>
        <taxon>Balneolaceae</taxon>
        <taxon>Rhodohalobacter</taxon>
    </lineage>
</organism>
<evidence type="ECO:0000313" key="1">
    <source>
        <dbReference type="EMBL" id="PWN07219.1"/>
    </source>
</evidence>
<evidence type="ECO:0000313" key="2">
    <source>
        <dbReference type="Proteomes" id="UP000245533"/>
    </source>
</evidence>